<evidence type="ECO:0000313" key="2">
    <source>
        <dbReference type="Proteomes" id="UP000179179"/>
    </source>
</evidence>
<proteinExistence type="predicted"/>
<dbReference type="STRING" id="109264.A0A1F7ZTJ7"/>
<dbReference type="GeneID" id="34452408"/>
<accession>A0A1F7ZTJ7</accession>
<comment type="caution">
    <text evidence="1">The sequence shown here is derived from an EMBL/GenBank/DDBJ whole genome shotgun (WGS) entry which is preliminary data.</text>
</comment>
<reference evidence="1 2" key="1">
    <citation type="journal article" date="2016" name="Genome Biol. Evol.">
        <title>Draft genome sequence of an aflatoxigenic Aspergillus species, A. bombycis.</title>
        <authorList>
            <person name="Moore G.G."/>
            <person name="Mack B.M."/>
            <person name="Beltz S.B."/>
            <person name="Gilbert M.K."/>
        </authorList>
    </citation>
    <scope>NUCLEOTIDE SEQUENCE [LARGE SCALE GENOMIC DNA]</scope>
    <source>
        <strain evidence="2">NRRL 26010</strain>
    </source>
</reference>
<protein>
    <recommendedName>
        <fullName evidence="3">Protein kinase domain-containing protein</fullName>
    </recommendedName>
</protein>
<keyword evidence="2" id="KW-1185">Reference proteome</keyword>
<dbReference type="Proteomes" id="UP000179179">
    <property type="component" value="Unassembled WGS sequence"/>
</dbReference>
<dbReference type="RefSeq" id="XP_022386498.1">
    <property type="nucleotide sequence ID" value="XM_022536146.1"/>
</dbReference>
<gene>
    <name evidence="1" type="ORF">ABOM_009018</name>
</gene>
<dbReference type="EMBL" id="LYCR01000082">
    <property type="protein sequence ID" value="OGM42781.1"/>
    <property type="molecule type" value="Genomic_DNA"/>
</dbReference>
<sequence length="146" mass="16303">MAFSYNVDTVGSFPQEQILGIGRTGLVVRRQQTAIKLPLRWSTSSDDEVEANIEFLQHEQSIYRRLGKCDHVVPALSFSDIATALLLMENGNGALRHGSDRWPSYCHTTTLAVTVIGIAVYAWSRRHNQVTGFNSDTPSKLWILGQ</sequence>
<evidence type="ECO:0008006" key="3">
    <source>
        <dbReference type="Google" id="ProtNLM"/>
    </source>
</evidence>
<evidence type="ECO:0000313" key="1">
    <source>
        <dbReference type="EMBL" id="OGM42781.1"/>
    </source>
</evidence>
<dbReference type="AlphaFoldDB" id="A0A1F7ZTJ7"/>
<dbReference type="OrthoDB" id="1668230at2759"/>
<organism evidence="1 2">
    <name type="scientific">Aspergillus bombycis</name>
    <dbReference type="NCBI Taxonomy" id="109264"/>
    <lineage>
        <taxon>Eukaryota</taxon>
        <taxon>Fungi</taxon>
        <taxon>Dikarya</taxon>
        <taxon>Ascomycota</taxon>
        <taxon>Pezizomycotina</taxon>
        <taxon>Eurotiomycetes</taxon>
        <taxon>Eurotiomycetidae</taxon>
        <taxon>Eurotiales</taxon>
        <taxon>Aspergillaceae</taxon>
        <taxon>Aspergillus</taxon>
    </lineage>
</organism>
<name>A0A1F7ZTJ7_9EURO</name>